<gene>
    <name evidence="1" type="ORF">PL9214650622</name>
</gene>
<dbReference type="Proteomes" id="UP000184315">
    <property type="component" value="Unassembled WGS sequence"/>
</dbReference>
<sequence>MTNNPKAVDLLKQQAEVLSQINHPGIPKVDLDGYFTYLPKGSEEALYCLVSEVLSLFPVPCSLLSRNFGYKSNRITIEF</sequence>
<keyword evidence="2" id="KW-1185">Reference proteome</keyword>
<evidence type="ECO:0000313" key="2">
    <source>
        <dbReference type="Proteomes" id="UP000184315"/>
    </source>
</evidence>
<name>A0A1J1LS04_9CYAN</name>
<proteinExistence type="predicted"/>
<organism evidence="1 2">
    <name type="scientific">Planktothrix tepida PCC 9214</name>
    <dbReference type="NCBI Taxonomy" id="671072"/>
    <lineage>
        <taxon>Bacteria</taxon>
        <taxon>Bacillati</taxon>
        <taxon>Cyanobacteriota</taxon>
        <taxon>Cyanophyceae</taxon>
        <taxon>Oscillatoriophycideae</taxon>
        <taxon>Oscillatoriales</taxon>
        <taxon>Microcoleaceae</taxon>
        <taxon>Planktothrix</taxon>
    </lineage>
</organism>
<protein>
    <submittedName>
        <fullName evidence="1">Uncharacterized protein</fullName>
    </submittedName>
</protein>
<dbReference type="STRING" id="671072.PL9214650622"/>
<reference evidence="2" key="1">
    <citation type="submission" date="2015-10" db="EMBL/GenBank/DDBJ databases">
        <authorList>
            <person name="Regsiter A."/>
            <person name="william w."/>
        </authorList>
    </citation>
    <scope>NUCLEOTIDE SEQUENCE [LARGE SCALE GENOMIC DNA]</scope>
</reference>
<accession>A0A1J1LS04</accession>
<evidence type="ECO:0000313" key="1">
    <source>
        <dbReference type="EMBL" id="CUR35183.1"/>
    </source>
</evidence>
<dbReference type="AlphaFoldDB" id="A0A1J1LS04"/>
<dbReference type="EMBL" id="CZDF01000172">
    <property type="protein sequence ID" value="CUR35183.1"/>
    <property type="molecule type" value="Genomic_DNA"/>
</dbReference>